<dbReference type="EMBL" id="FOTG01000003">
    <property type="protein sequence ID" value="SFL15856.1"/>
    <property type="molecule type" value="Genomic_DNA"/>
</dbReference>
<dbReference type="AlphaFoldDB" id="A0A091BP52"/>
<proteinExistence type="predicted"/>
<comment type="caution">
    <text evidence="1">The sequence shown here is derived from an EMBL/GenBank/DDBJ whole genome shotgun (WGS) entry which is preliminary data.</text>
</comment>
<reference evidence="1 3" key="1">
    <citation type="journal article" date="2014" name="Genome Announc.">
        <title>Draft Genome Sequences of Streptococcus bovis Strains ATCC 33317 and JB1.</title>
        <authorList>
            <person name="Benahmed F.H."/>
            <person name="Gopinath G.R."/>
            <person name="Harbottle H."/>
            <person name="Cotta M.A."/>
            <person name="Luo Y."/>
            <person name="Henderson C."/>
            <person name="Teri P."/>
            <person name="Soppet D."/>
            <person name="Rasmussen M."/>
            <person name="Whitehead T.R."/>
            <person name="Davidson M."/>
        </authorList>
    </citation>
    <scope>NUCLEOTIDE SEQUENCE [LARGE SCALE GENOMIC DNA]</scope>
    <source>
        <strain evidence="1 3">JB1</strain>
    </source>
</reference>
<name>A0A091BP52_STREI</name>
<dbReference type="EMBL" id="AUZH01000026">
    <property type="protein sequence ID" value="KFN87441.1"/>
    <property type="molecule type" value="Genomic_DNA"/>
</dbReference>
<organism evidence="1 3">
    <name type="scientific">Streptococcus equinus JB1</name>
    <dbReference type="NCBI Taxonomy" id="1294274"/>
    <lineage>
        <taxon>Bacteria</taxon>
        <taxon>Bacillati</taxon>
        <taxon>Bacillota</taxon>
        <taxon>Bacilli</taxon>
        <taxon>Lactobacillales</taxon>
        <taxon>Streptococcaceae</taxon>
        <taxon>Streptococcus</taxon>
    </lineage>
</organism>
<dbReference type="RefSeq" id="WP_160172987.1">
    <property type="nucleotide sequence ID" value="NZ_AUZH01000026.1"/>
</dbReference>
<accession>A0A091BP52</accession>
<reference evidence="2 4" key="2">
    <citation type="submission" date="2016-10" db="EMBL/GenBank/DDBJ databases">
        <authorList>
            <person name="Varghese N."/>
            <person name="Submissions S."/>
        </authorList>
    </citation>
    <scope>NUCLEOTIDE SEQUENCE [LARGE SCALE GENOMIC DNA]</scope>
    <source>
        <strain evidence="2 4">JB1</strain>
    </source>
</reference>
<evidence type="ECO:0000313" key="1">
    <source>
        <dbReference type="EMBL" id="KFN87441.1"/>
    </source>
</evidence>
<dbReference type="Proteomes" id="UP000029382">
    <property type="component" value="Unassembled WGS sequence"/>
</dbReference>
<protein>
    <submittedName>
        <fullName evidence="1">Uncharacterized protein</fullName>
    </submittedName>
</protein>
<dbReference type="Proteomes" id="UP000182793">
    <property type="component" value="Unassembled WGS sequence"/>
</dbReference>
<evidence type="ECO:0000313" key="4">
    <source>
        <dbReference type="Proteomes" id="UP000182793"/>
    </source>
</evidence>
<keyword evidence="4" id="KW-1185">Reference proteome</keyword>
<sequence length="50" mass="6042">MNKLEVFYSDSNYDLEKDIQEFAEEHNVINVVFYTVADMYLKKRAMVIYN</sequence>
<evidence type="ECO:0000313" key="3">
    <source>
        <dbReference type="Proteomes" id="UP000029382"/>
    </source>
</evidence>
<gene>
    <name evidence="1" type="ORF">H702_07215</name>
    <name evidence="2" type="ORF">SAMN02910290_00685</name>
</gene>
<evidence type="ECO:0000313" key="2">
    <source>
        <dbReference type="EMBL" id="SFL15856.1"/>
    </source>
</evidence>